<dbReference type="GO" id="GO:0055052">
    <property type="term" value="C:ATP-binding cassette (ABC) transporter complex, substrate-binding subunit-containing"/>
    <property type="evidence" value="ECO:0007669"/>
    <property type="project" value="TreeGrafter"/>
</dbReference>
<dbReference type="SUPFAM" id="SSF53850">
    <property type="entry name" value="Periplasmic binding protein-like II"/>
    <property type="match status" value="1"/>
</dbReference>
<gene>
    <name evidence="6" type="ORF">D7Z26_14250</name>
</gene>
<dbReference type="GO" id="GO:0042956">
    <property type="term" value="P:maltodextrin transmembrane transport"/>
    <property type="evidence" value="ECO:0007669"/>
    <property type="project" value="TreeGrafter"/>
</dbReference>
<dbReference type="PANTHER" id="PTHR30061">
    <property type="entry name" value="MALTOSE-BINDING PERIPLASMIC PROTEIN"/>
    <property type="match status" value="1"/>
</dbReference>
<comment type="caution">
    <text evidence="6">The sequence shown here is derived from an EMBL/GenBank/DDBJ whole genome shotgun (WGS) entry which is preliminary data.</text>
</comment>
<evidence type="ECO:0000256" key="4">
    <source>
        <dbReference type="SAM" id="MobiDB-lite"/>
    </source>
</evidence>
<feature type="region of interest" description="Disordered" evidence="4">
    <location>
        <begin position="50"/>
        <end position="79"/>
    </location>
</feature>
<keyword evidence="3 5" id="KW-0732">Signal</keyword>
<evidence type="ECO:0000313" key="6">
    <source>
        <dbReference type="EMBL" id="RKP52911.1"/>
    </source>
</evidence>
<sequence>MNYMIYLIRTYFGLKYERGMKMVLKRKTSFFLSVALITCLTLAACSNNNSKSDSSAPASSDTPASSEAAPSSEAPPADPVKLTVLLDGAMMLGNYDDPEERLKQYDQDLKDGKITGNKNDEMQRDNLKYLSEKLKSQNIQLVAPDWGWAEPLIQKESAAFLANDGPDIIVGETQMPGFALAGNLEPFPEDLAAKIRANVAEAAWKPMEVDGKIYGLAPDPGVNILYWNKKIVAEAGLDPDKAPATWDELLANSKAIFEHGKASAGGVYGGPNFGGYLRFGAFMKLAGGNFVDSKGAPTINSPENVKAFEFLRQMNKYNKPGIVSALEEGTFFQAFDKDQIAYQVNGPWVISGCIEQKKECGVAPLPIGPAGTPGNVTIGAAFQSVPKYSKHKEEAFMVIEELMGDTIQQNIANAGVRAPILKSITESDAYKAAQPELYVFAKGLQGDVVGLPTFSGDANKAWQAIGEAMTKTMVTDKPIADLLRDAQDKIVAAGKK</sequence>
<evidence type="ECO:0000256" key="2">
    <source>
        <dbReference type="ARBA" id="ARBA00022448"/>
    </source>
</evidence>
<protein>
    <submittedName>
        <fullName evidence="6">Extracellular solute-binding protein</fullName>
    </submittedName>
</protein>
<name>A0A494XTE0_9BACL</name>
<feature type="signal peptide" evidence="5">
    <location>
        <begin position="1"/>
        <end position="43"/>
    </location>
</feature>
<feature type="compositionally biased region" description="Low complexity" evidence="4">
    <location>
        <begin position="50"/>
        <end position="75"/>
    </location>
</feature>
<feature type="chain" id="PRO_5038612663" evidence="5">
    <location>
        <begin position="44"/>
        <end position="496"/>
    </location>
</feature>
<dbReference type="Pfam" id="PF13416">
    <property type="entry name" value="SBP_bac_8"/>
    <property type="match status" value="1"/>
</dbReference>
<dbReference type="Gene3D" id="3.40.190.10">
    <property type="entry name" value="Periplasmic binding protein-like II"/>
    <property type="match status" value="1"/>
</dbReference>
<evidence type="ECO:0000256" key="1">
    <source>
        <dbReference type="ARBA" id="ARBA00008520"/>
    </source>
</evidence>
<dbReference type="GO" id="GO:1901982">
    <property type="term" value="F:maltose binding"/>
    <property type="evidence" value="ECO:0007669"/>
    <property type="project" value="TreeGrafter"/>
</dbReference>
<comment type="similarity">
    <text evidence="1">Belongs to the bacterial solute-binding protein 1 family.</text>
</comment>
<dbReference type="InterPro" id="IPR006059">
    <property type="entry name" value="SBP"/>
</dbReference>
<dbReference type="Proteomes" id="UP000282076">
    <property type="component" value="Unassembled WGS sequence"/>
</dbReference>
<proteinExistence type="inferred from homology"/>
<keyword evidence="7" id="KW-1185">Reference proteome</keyword>
<dbReference type="EMBL" id="RBZM01000006">
    <property type="protein sequence ID" value="RKP52911.1"/>
    <property type="molecule type" value="Genomic_DNA"/>
</dbReference>
<dbReference type="AlphaFoldDB" id="A0A494XTE0"/>
<reference evidence="6 7" key="1">
    <citation type="submission" date="2018-10" db="EMBL/GenBank/DDBJ databases">
        <title>Cohnella sp. M2MS4P-1, whole genome shotgun sequence.</title>
        <authorList>
            <person name="Tuo L."/>
        </authorList>
    </citation>
    <scope>NUCLEOTIDE SEQUENCE [LARGE SCALE GENOMIC DNA]</scope>
    <source>
        <strain evidence="6 7">M2MS4P-1</strain>
    </source>
</reference>
<organism evidence="6 7">
    <name type="scientific">Cohnella endophytica</name>
    <dbReference type="NCBI Taxonomy" id="2419778"/>
    <lineage>
        <taxon>Bacteria</taxon>
        <taxon>Bacillati</taxon>
        <taxon>Bacillota</taxon>
        <taxon>Bacilli</taxon>
        <taxon>Bacillales</taxon>
        <taxon>Paenibacillaceae</taxon>
        <taxon>Cohnella</taxon>
    </lineage>
</organism>
<dbReference type="GO" id="GO:0015768">
    <property type="term" value="P:maltose transport"/>
    <property type="evidence" value="ECO:0007669"/>
    <property type="project" value="TreeGrafter"/>
</dbReference>
<evidence type="ECO:0000256" key="5">
    <source>
        <dbReference type="SAM" id="SignalP"/>
    </source>
</evidence>
<evidence type="ECO:0000313" key="7">
    <source>
        <dbReference type="Proteomes" id="UP000282076"/>
    </source>
</evidence>
<keyword evidence="2" id="KW-0813">Transport</keyword>
<evidence type="ECO:0000256" key="3">
    <source>
        <dbReference type="ARBA" id="ARBA00022729"/>
    </source>
</evidence>
<accession>A0A494XTE0</accession>
<dbReference type="PANTHER" id="PTHR30061:SF50">
    <property type="entry name" value="MALTOSE_MALTODEXTRIN-BINDING PERIPLASMIC PROTEIN"/>
    <property type="match status" value="1"/>
</dbReference>